<dbReference type="InterPro" id="IPR024079">
    <property type="entry name" value="MetalloPept_cat_dom_sf"/>
</dbReference>
<feature type="transmembrane region" description="Helical" evidence="1">
    <location>
        <begin position="68"/>
        <end position="86"/>
    </location>
</feature>
<keyword evidence="1" id="KW-0812">Transmembrane</keyword>
<dbReference type="EMBL" id="JABSTV010000950">
    <property type="protein sequence ID" value="KAH7985391.1"/>
    <property type="molecule type" value="Genomic_DNA"/>
</dbReference>
<organism evidence="2 3">
    <name type="scientific">Rhipicephalus sanguineus</name>
    <name type="common">Brown dog tick</name>
    <name type="synonym">Ixodes sanguineus</name>
    <dbReference type="NCBI Taxonomy" id="34632"/>
    <lineage>
        <taxon>Eukaryota</taxon>
        <taxon>Metazoa</taxon>
        <taxon>Ecdysozoa</taxon>
        <taxon>Arthropoda</taxon>
        <taxon>Chelicerata</taxon>
        <taxon>Arachnida</taxon>
        <taxon>Acari</taxon>
        <taxon>Parasitiformes</taxon>
        <taxon>Ixodida</taxon>
        <taxon>Ixodoidea</taxon>
        <taxon>Ixodidae</taxon>
        <taxon>Rhipicephalinae</taxon>
        <taxon>Rhipicephalus</taxon>
        <taxon>Rhipicephalus</taxon>
    </lineage>
</organism>
<sequence length="411" mass="45217">MSPLRGCRTLSAAAAEGRLQNRRTGFPQGHSADRGPRFIAFPRAKSCLYDRATGDDLANRVCLLNGPLLVFVRVGILAAVIIVLAVRHLNQRGGDDAEEPTMCNSRGCAAMAALLADSTNLSQDPCTDFTAYVCSGRWQNSGEPSQPALAVLQRAWSGRMHKALEERATSTRTIGKAARMYRSCINRGNEDVSSAEDKLEDVYWRFPEGGEQSYTHQWLYARRNASGLVIKNVYDELSRLPHFYYDHPITYDLPHNTIAMPATAFMEPLYFTDGTDAMLYGSLGSTLAMKVLSVVSCDRGKREEGCGYPAVFNLAAASRYVCEKDSASLGRPEEMALQVAYSAYANASKASSDMKLQNLSEYSASQIFFLVWCYTRCFDGAFRSDVTVCDDAVTVMPAFREAFGCGSVRAK</sequence>
<protein>
    <submittedName>
        <fullName evidence="2">Uncharacterized protein</fullName>
    </submittedName>
</protein>
<evidence type="ECO:0000313" key="2">
    <source>
        <dbReference type="EMBL" id="KAH7985391.1"/>
    </source>
</evidence>
<keyword evidence="1" id="KW-1133">Transmembrane helix</keyword>
<dbReference type="GO" id="GO:0004222">
    <property type="term" value="F:metalloendopeptidase activity"/>
    <property type="evidence" value="ECO:0007669"/>
    <property type="project" value="InterPro"/>
</dbReference>
<evidence type="ECO:0000313" key="3">
    <source>
        <dbReference type="Proteomes" id="UP000821837"/>
    </source>
</evidence>
<dbReference type="GO" id="GO:0005886">
    <property type="term" value="C:plasma membrane"/>
    <property type="evidence" value="ECO:0007669"/>
    <property type="project" value="TreeGrafter"/>
</dbReference>
<dbReference type="PROSITE" id="PS51885">
    <property type="entry name" value="NEPRILYSIN"/>
    <property type="match status" value="1"/>
</dbReference>
<dbReference type="PANTHER" id="PTHR11733:SF167">
    <property type="entry name" value="FI17812P1-RELATED"/>
    <property type="match status" value="1"/>
</dbReference>
<gene>
    <name evidence="2" type="ORF">HPB52_025666</name>
</gene>
<dbReference type="Proteomes" id="UP000821837">
    <property type="component" value="Unassembled WGS sequence"/>
</dbReference>
<name>A0A9D4TCU0_RHISA</name>
<dbReference type="SUPFAM" id="SSF55486">
    <property type="entry name" value="Metalloproteases ('zincins'), catalytic domain"/>
    <property type="match status" value="2"/>
</dbReference>
<proteinExistence type="predicted"/>
<accession>A0A9D4TCU0</accession>
<reference evidence="2" key="2">
    <citation type="submission" date="2021-09" db="EMBL/GenBank/DDBJ databases">
        <authorList>
            <person name="Jia N."/>
            <person name="Wang J."/>
            <person name="Shi W."/>
            <person name="Du L."/>
            <person name="Sun Y."/>
            <person name="Zhan W."/>
            <person name="Jiang J."/>
            <person name="Wang Q."/>
            <person name="Zhang B."/>
            <person name="Ji P."/>
            <person name="Sakyi L.B."/>
            <person name="Cui X."/>
            <person name="Yuan T."/>
            <person name="Jiang B."/>
            <person name="Yang W."/>
            <person name="Lam T.T.-Y."/>
            <person name="Chang Q."/>
            <person name="Ding S."/>
            <person name="Wang X."/>
            <person name="Zhu J."/>
            <person name="Ruan X."/>
            <person name="Zhao L."/>
            <person name="Wei J."/>
            <person name="Que T."/>
            <person name="Du C."/>
            <person name="Cheng J."/>
            <person name="Dai P."/>
            <person name="Han X."/>
            <person name="Huang E."/>
            <person name="Gao Y."/>
            <person name="Liu J."/>
            <person name="Shao H."/>
            <person name="Ye R."/>
            <person name="Li L."/>
            <person name="Wei W."/>
            <person name="Wang X."/>
            <person name="Wang C."/>
            <person name="Huo Q."/>
            <person name="Li W."/>
            <person name="Guo W."/>
            <person name="Chen H."/>
            <person name="Chen S."/>
            <person name="Zhou L."/>
            <person name="Zhou L."/>
            <person name="Ni X."/>
            <person name="Tian J."/>
            <person name="Zhou Y."/>
            <person name="Sheng Y."/>
            <person name="Liu T."/>
            <person name="Pan Y."/>
            <person name="Xia L."/>
            <person name="Li J."/>
            <person name="Zhao F."/>
            <person name="Cao W."/>
        </authorList>
    </citation>
    <scope>NUCLEOTIDE SEQUENCE</scope>
    <source>
        <strain evidence="2">Rsan-2018</strain>
        <tissue evidence="2">Larvae</tissue>
    </source>
</reference>
<comment type="caution">
    <text evidence="2">The sequence shown here is derived from an EMBL/GenBank/DDBJ whole genome shotgun (WGS) entry which is preliminary data.</text>
</comment>
<evidence type="ECO:0000256" key="1">
    <source>
        <dbReference type="SAM" id="Phobius"/>
    </source>
</evidence>
<dbReference type="GO" id="GO:0016485">
    <property type="term" value="P:protein processing"/>
    <property type="evidence" value="ECO:0007669"/>
    <property type="project" value="TreeGrafter"/>
</dbReference>
<dbReference type="AlphaFoldDB" id="A0A9D4TCU0"/>
<dbReference type="PANTHER" id="PTHR11733">
    <property type="entry name" value="ZINC METALLOPROTEASE FAMILY M13 NEPRILYSIN-RELATED"/>
    <property type="match status" value="1"/>
</dbReference>
<dbReference type="InterPro" id="IPR042089">
    <property type="entry name" value="Peptidase_M13_dom_2"/>
</dbReference>
<dbReference type="Gene3D" id="3.40.390.10">
    <property type="entry name" value="Collagenase (Catalytic Domain)"/>
    <property type="match status" value="1"/>
</dbReference>
<keyword evidence="3" id="KW-1185">Reference proteome</keyword>
<keyword evidence="1" id="KW-0472">Membrane</keyword>
<reference evidence="2" key="1">
    <citation type="journal article" date="2020" name="Cell">
        <title>Large-Scale Comparative Analyses of Tick Genomes Elucidate Their Genetic Diversity and Vector Capacities.</title>
        <authorList>
            <consortium name="Tick Genome and Microbiome Consortium (TIGMIC)"/>
            <person name="Jia N."/>
            <person name="Wang J."/>
            <person name="Shi W."/>
            <person name="Du L."/>
            <person name="Sun Y."/>
            <person name="Zhan W."/>
            <person name="Jiang J.F."/>
            <person name="Wang Q."/>
            <person name="Zhang B."/>
            <person name="Ji P."/>
            <person name="Bell-Sakyi L."/>
            <person name="Cui X.M."/>
            <person name="Yuan T.T."/>
            <person name="Jiang B.G."/>
            <person name="Yang W.F."/>
            <person name="Lam T.T."/>
            <person name="Chang Q.C."/>
            <person name="Ding S.J."/>
            <person name="Wang X.J."/>
            <person name="Zhu J.G."/>
            <person name="Ruan X.D."/>
            <person name="Zhao L."/>
            <person name="Wei J.T."/>
            <person name="Ye R.Z."/>
            <person name="Que T.C."/>
            <person name="Du C.H."/>
            <person name="Zhou Y.H."/>
            <person name="Cheng J.X."/>
            <person name="Dai P.F."/>
            <person name="Guo W.B."/>
            <person name="Han X.H."/>
            <person name="Huang E.J."/>
            <person name="Li L.F."/>
            <person name="Wei W."/>
            <person name="Gao Y.C."/>
            <person name="Liu J.Z."/>
            <person name="Shao H.Z."/>
            <person name="Wang X."/>
            <person name="Wang C.C."/>
            <person name="Yang T.C."/>
            <person name="Huo Q.B."/>
            <person name="Li W."/>
            <person name="Chen H.Y."/>
            <person name="Chen S.E."/>
            <person name="Zhou L.G."/>
            <person name="Ni X.B."/>
            <person name="Tian J.H."/>
            <person name="Sheng Y."/>
            <person name="Liu T."/>
            <person name="Pan Y.S."/>
            <person name="Xia L.Y."/>
            <person name="Li J."/>
            <person name="Zhao F."/>
            <person name="Cao W.C."/>
        </authorList>
    </citation>
    <scope>NUCLEOTIDE SEQUENCE</scope>
    <source>
        <strain evidence="2">Rsan-2018</strain>
    </source>
</reference>
<dbReference type="Gene3D" id="1.10.1380.10">
    <property type="entry name" value="Neutral endopeptidase , domain2"/>
    <property type="match status" value="1"/>
</dbReference>
<dbReference type="InterPro" id="IPR000718">
    <property type="entry name" value="Peptidase_M13"/>
</dbReference>